<sequence length="209" mass="23145">MDVPETHGHPAPVPRQTSRPALTPLPRGPLETGRLLLRPWREEDIPEVHKICQDPDIQRWTTVPSPYGETDAEWFVREHTPNGFAAGDEATFAVLVKATGQIAGAVGLGGIAKLSEGRGVRTAEIGYWANPETRGRGYITEAVREVIRWGFEELALGRVTWQAFDGNAPSRRVVDKLGFTMVGLQRGSHEHRGRRADMWLADVLPGELK</sequence>
<proteinExistence type="inferred from homology"/>
<comment type="caution">
    <text evidence="6">The sequence shown here is derived from an EMBL/GenBank/DDBJ whole genome shotgun (WGS) entry which is preliminary data.</text>
</comment>
<dbReference type="InterPro" id="IPR000182">
    <property type="entry name" value="GNAT_dom"/>
</dbReference>
<dbReference type="PANTHER" id="PTHR43792">
    <property type="entry name" value="GNAT FAMILY, PUTATIVE (AFU_ORTHOLOGUE AFUA_3G00765)-RELATED-RELATED"/>
    <property type="match status" value="1"/>
</dbReference>
<dbReference type="InterPro" id="IPR051531">
    <property type="entry name" value="N-acetyltransferase"/>
</dbReference>
<name>A0ABN2VIV9_9ACTN</name>
<evidence type="ECO:0000256" key="4">
    <source>
        <dbReference type="SAM" id="MobiDB-lite"/>
    </source>
</evidence>
<evidence type="ECO:0000256" key="1">
    <source>
        <dbReference type="ARBA" id="ARBA00022679"/>
    </source>
</evidence>
<dbReference type="InterPro" id="IPR016181">
    <property type="entry name" value="Acyl_CoA_acyltransferase"/>
</dbReference>
<evidence type="ECO:0000256" key="2">
    <source>
        <dbReference type="ARBA" id="ARBA00023315"/>
    </source>
</evidence>
<protein>
    <submittedName>
        <fullName evidence="6">GNAT family N-acetyltransferase</fullName>
    </submittedName>
</protein>
<evidence type="ECO:0000256" key="3">
    <source>
        <dbReference type="ARBA" id="ARBA00038502"/>
    </source>
</evidence>
<accession>A0ABN2VIV9</accession>
<dbReference type="PANTHER" id="PTHR43792:SF8">
    <property type="entry name" value="[RIBOSOMAL PROTEIN US5]-ALANINE N-ACETYLTRANSFERASE"/>
    <property type="match status" value="1"/>
</dbReference>
<evidence type="ECO:0000313" key="7">
    <source>
        <dbReference type="Proteomes" id="UP001500751"/>
    </source>
</evidence>
<dbReference type="Proteomes" id="UP001500751">
    <property type="component" value="Unassembled WGS sequence"/>
</dbReference>
<evidence type="ECO:0000313" key="6">
    <source>
        <dbReference type="EMBL" id="GAA2063555.1"/>
    </source>
</evidence>
<keyword evidence="7" id="KW-1185">Reference proteome</keyword>
<organism evidence="6 7">
    <name type="scientific">Catenulispora yoronensis</name>
    <dbReference type="NCBI Taxonomy" id="450799"/>
    <lineage>
        <taxon>Bacteria</taxon>
        <taxon>Bacillati</taxon>
        <taxon>Actinomycetota</taxon>
        <taxon>Actinomycetes</taxon>
        <taxon>Catenulisporales</taxon>
        <taxon>Catenulisporaceae</taxon>
        <taxon>Catenulispora</taxon>
    </lineage>
</organism>
<gene>
    <name evidence="6" type="ORF">GCM10009839_88570</name>
</gene>
<keyword evidence="1" id="KW-0808">Transferase</keyword>
<feature type="region of interest" description="Disordered" evidence="4">
    <location>
        <begin position="1"/>
        <end position="28"/>
    </location>
</feature>
<evidence type="ECO:0000259" key="5">
    <source>
        <dbReference type="PROSITE" id="PS51186"/>
    </source>
</evidence>
<dbReference type="RefSeq" id="WP_344671771.1">
    <property type="nucleotide sequence ID" value="NZ_BAAAQN010000092.1"/>
</dbReference>
<comment type="similarity">
    <text evidence="3">Belongs to the acetyltransferase family. RimJ subfamily.</text>
</comment>
<dbReference type="EMBL" id="BAAAQN010000092">
    <property type="protein sequence ID" value="GAA2063555.1"/>
    <property type="molecule type" value="Genomic_DNA"/>
</dbReference>
<dbReference type="Gene3D" id="3.40.630.30">
    <property type="match status" value="1"/>
</dbReference>
<keyword evidence="2" id="KW-0012">Acyltransferase</keyword>
<reference evidence="6 7" key="1">
    <citation type="journal article" date="2019" name="Int. J. Syst. Evol. Microbiol.">
        <title>The Global Catalogue of Microorganisms (GCM) 10K type strain sequencing project: providing services to taxonomists for standard genome sequencing and annotation.</title>
        <authorList>
            <consortium name="The Broad Institute Genomics Platform"/>
            <consortium name="The Broad Institute Genome Sequencing Center for Infectious Disease"/>
            <person name="Wu L."/>
            <person name="Ma J."/>
        </authorList>
    </citation>
    <scope>NUCLEOTIDE SEQUENCE [LARGE SCALE GENOMIC DNA]</scope>
    <source>
        <strain evidence="6 7">JCM 16014</strain>
    </source>
</reference>
<feature type="domain" description="N-acetyltransferase" evidence="5">
    <location>
        <begin position="35"/>
        <end position="205"/>
    </location>
</feature>
<dbReference type="PROSITE" id="PS51186">
    <property type="entry name" value="GNAT"/>
    <property type="match status" value="1"/>
</dbReference>
<dbReference type="SUPFAM" id="SSF55729">
    <property type="entry name" value="Acyl-CoA N-acyltransferases (Nat)"/>
    <property type="match status" value="1"/>
</dbReference>
<dbReference type="Pfam" id="PF13302">
    <property type="entry name" value="Acetyltransf_3"/>
    <property type="match status" value="1"/>
</dbReference>